<feature type="transmembrane region" description="Helical" evidence="10">
    <location>
        <begin position="12"/>
        <end position="29"/>
    </location>
</feature>
<keyword evidence="8 10" id="KW-1133">Transmembrane helix</keyword>
<evidence type="ECO:0000256" key="2">
    <source>
        <dbReference type="ARBA" id="ARBA00022475"/>
    </source>
</evidence>
<evidence type="ECO:0000256" key="7">
    <source>
        <dbReference type="ARBA" id="ARBA00022840"/>
    </source>
</evidence>
<evidence type="ECO:0000256" key="3">
    <source>
        <dbReference type="ARBA" id="ARBA00022679"/>
    </source>
</evidence>
<reference evidence="12" key="1">
    <citation type="submission" date="2019-10" db="EMBL/GenBank/DDBJ databases">
        <title>Metagenomic sequencing of thiosulfate-disproportionating enrichment culture.</title>
        <authorList>
            <person name="Umezawa K."/>
            <person name="Kojima H."/>
            <person name="Fukui M."/>
        </authorList>
    </citation>
    <scope>NUCLEOTIDE SEQUENCE</scope>
    <source>
        <strain evidence="12">45J</strain>
    </source>
</reference>
<name>A0A5J4L2W9_9ZZZZ</name>
<feature type="transmembrane region" description="Helical" evidence="10">
    <location>
        <begin position="41"/>
        <end position="58"/>
    </location>
</feature>
<evidence type="ECO:0000256" key="5">
    <source>
        <dbReference type="ARBA" id="ARBA00022695"/>
    </source>
</evidence>
<dbReference type="PANTHER" id="PTHR34185">
    <property type="entry name" value="DIADENYLATE CYCLASE"/>
    <property type="match status" value="1"/>
</dbReference>
<evidence type="ECO:0000256" key="8">
    <source>
        <dbReference type="ARBA" id="ARBA00022989"/>
    </source>
</evidence>
<dbReference type="InterPro" id="IPR036888">
    <property type="entry name" value="DNA_integrity_DisA_N_sf"/>
</dbReference>
<comment type="catalytic activity">
    <reaction evidence="1">
        <text>2 ATP = 3',3'-c-di-AMP + 2 diphosphate</text>
        <dbReference type="Rhea" id="RHEA:35655"/>
        <dbReference type="ChEBI" id="CHEBI:30616"/>
        <dbReference type="ChEBI" id="CHEBI:33019"/>
        <dbReference type="ChEBI" id="CHEBI:71500"/>
        <dbReference type="EC" id="2.7.7.85"/>
    </reaction>
</comment>
<evidence type="ECO:0000256" key="1">
    <source>
        <dbReference type="ARBA" id="ARBA00000877"/>
    </source>
</evidence>
<dbReference type="GO" id="GO:0004016">
    <property type="term" value="F:adenylate cyclase activity"/>
    <property type="evidence" value="ECO:0007669"/>
    <property type="project" value="InterPro"/>
</dbReference>
<dbReference type="InterPro" id="IPR045585">
    <property type="entry name" value="CdaA_N"/>
</dbReference>
<evidence type="ECO:0000256" key="9">
    <source>
        <dbReference type="ARBA" id="ARBA00023136"/>
    </source>
</evidence>
<dbReference type="InterPro" id="IPR034701">
    <property type="entry name" value="CdaA"/>
</dbReference>
<comment type="caution">
    <text evidence="12">The sequence shown here is derived from an EMBL/GenBank/DDBJ whole genome shotgun (WGS) entry which is preliminary data.</text>
</comment>
<keyword evidence="7" id="KW-0067">ATP-binding</keyword>
<dbReference type="Pfam" id="PF02457">
    <property type="entry name" value="DAC"/>
    <property type="match status" value="1"/>
</dbReference>
<gene>
    <name evidence="12" type="ORF">A45J_1360</name>
</gene>
<feature type="transmembrane region" description="Helical" evidence="10">
    <location>
        <begin position="64"/>
        <end position="81"/>
    </location>
</feature>
<dbReference type="NCBIfam" id="TIGR00159">
    <property type="entry name" value="diadenylate cyclase CdaA"/>
    <property type="match status" value="1"/>
</dbReference>
<keyword evidence="3" id="KW-0808">Transferase</keyword>
<sequence length="275" mass="30375">MFLLDLLRQIRWQDLLDIIIVSIISYRILLIIKGTKAAQMLAGLGILLIASFFSRYLQLYTIDWIIQSFWSQVVIVLIILFQPEIRRALAHMGESSFLQGFTSAEELKSLEEIVKVSVGLANRKIGALIVLERDVSLKDYVEIGTPLDAKVTKELLLSIFHPTSPIHDGAVVIRGNRVVAAGCFLPITLGADVSKTLGTRHRAGIGVTEETDAVAIIVSEETGTISVAIHGKLQTHIDMGTLRDILTDLFTESKKTVGVPKKSQDFLGRRGSENR</sequence>
<dbReference type="PROSITE" id="PS51794">
    <property type="entry name" value="DAC"/>
    <property type="match status" value="1"/>
</dbReference>
<dbReference type="PANTHER" id="PTHR34185:SF1">
    <property type="entry name" value="DIADENYLATE CYCLASE"/>
    <property type="match status" value="1"/>
</dbReference>
<dbReference type="GO" id="GO:0005524">
    <property type="term" value="F:ATP binding"/>
    <property type="evidence" value="ECO:0007669"/>
    <property type="project" value="UniProtKB-KW"/>
</dbReference>
<dbReference type="InterPro" id="IPR014046">
    <property type="entry name" value="C-di-AMP_synthase"/>
</dbReference>
<dbReference type="FunFam" id="3.40.1700.10:FF:000002">
    <property type="entry name" value="Diadenylate cyclase"/>
    <property type="match status" value="1"/>
</dbReference>
<dbReference type="GO" id="GO:0106408">
    <property type="term" value="F:diadenylate cyclase activity"/>
    <property type="evidence" value="ECO:0007669"/>
    <property type="project" value="UniProtKB-EC"/>
</dbReference>
<dbReference type="GO" id="GO:0006171">
    <property type="term" value="P:cAMP biosynthetic process"/>
    <property type="evidence" value="ECO:0007669"/>
    <property type="project" value="InterPro"/>
</dbReference>
<dbReference type="AlphaFoldDB" id="A0A5J4L2W9"/>
<evidence type="ECO:0000313" key="12">
    <source>
        <dbReference type="EMBL" id="GER93612.1"/>
    </source>
</evidence>
<dbReference type="Gene3D" id="3.40.1700.10">
    <property type="entry name" value="DNA integrity scanning protein, DisA, N-terminal domain"/>
    <property type="match status" value="1"/>
</dbReference>
<keyword evidence="2" id="KW-1003">Cell membrane</keyword>
<keyword evidence="6" id="KW-0547">Nucleotide-binding</keyword>
<dbReference type="InterPro" id="IPR003390">
    <property type="entry name" value="DNA_integrity_scan_DisA_N"/>
</dbReference>
<dbReference type="InterPro" id="IPR050338">
    <property type="entry name" value="DisA"/>
</dbReference>
<dbReference type="Pfam" id="PF19293">
    <property type="entry name" value="CdaA_N"/>
    <property type="match status" value="1"/>
</dbReference>
<evidence type="ECO:0000256" key="6">
    <source>
        <dbReference type="ARBA" id="ARBA00022741"/>
    </source>
</evidence>
<accession>A0A5J4L2W9</accession>
<evidence type="ECO:0000256" key="4">
    <source>
        <dbReference type="ARBA" id="ARBA00022692"/>
    </source>
</evidence>
<protein>
    <submittedName>
        <fullName evidence="12">TIGR00159 family protein</fullName>
    </submittedName>
</protein>
<keyword evidence="9 10" id="KW-0472">Membrane</keyword>
<dbReference type="HAMAP" id="MF_01499">
    <property type="entry name" value="DacA"/>
    <property type="match status" value="1"/>
</dbReference>
<proteinExistence type="inferred from homology"/>
<evidence type="ECO:0000259" key="11">
    <source>
        <dbReference type="PROSITE" id="PS51794"/>
    </source>
</evidence>
<feature type="domain" description="DAC" evidence="11">
    <location>
        <begin position="82"/>
        <end position="239"/>
    </location>
</feature>
<dbReference type="PIRSF" id="PIRSF004793">
    <property type="entry name" value="UCP004793"/>
    <property type="match status" value="1"/>
</dbReference>
<dbReference type="EMBL" id="BLAB01000001">
    <property type="protein sequence ID" value="GER93612.1"/>
    <property type="molecule type" value="Genomic_DNA"/>
</dbReference>
<evidence type="ECO:0000256" key="10">
    <source>
        <dbReference type="SAM" id="Phobius"/>
    </source>
</evidence>
<organism evidence="12">
    <name type="scientific">hot springs metagenome</name>
    <dbReference type="NCBI Taxonomy" id="433727"/>
    <lineage>
        <taxon>unclassified sequences</taxon>
        <taxon>metagenomes</taxon>
        <taxon>ecological metagenomes</taxon>
    </lineage>
</organism>
<keyword evidence="5" id="KW-0548">Nucleotidyltransferase</keyword>
<keyword evidence="4 10" id="KW-0812">Transmembrane</keyword>
<dbReference type="SUPFAM" id="SSF143597">
    <property type="entry name" value="YojJ-like"/>
    <property type="match status" value="1"/>
</dbReference>